<sequence length="61" mass="7063">GYFLAGNINKSDRYTAQDIYQALQKRVLEGEIESEDVPKIFTIQNWIGCYTHQHCEQAVQT</sequence>
<dbReference type="Proteomes" id="UP000789366">
    <property type="component" value="Unassembled WGS sequence"/>
</dbReference>
<protein>
    <submittedName>
        <fullName evidence="1">9352_t:CDS:1</fullName>
    </submittedName>
</protein>
<comment type="caution">
    <text evidence="1">The sequence shown here is derived from an EMBL/GenBank/DDBJ whole genome shotgun (WGS) entry which is preliminary data.</text>
</comment>
<organism evidence="1 2">
    <name type="scientific">Cetraspora pellucida</name>
    <dbReference type="NCBI Taxonomy" id="1433469"/>
    <lineage>
        <taxon>Eukaryota</taxon>
        <taxon>Fungi</taxon>
        <taxon>Fungi incertae sedis</taxon>
        <taxon>Mucoromycota</taxon>
        <taxon>Glomeromycotina</taxon>
        <taxon>Glomeromycetes</taxon>
        <taxon>Diversisporales</taxon>
        <taxon>Gigasporaceae</taxon>
        <taxon>Cetraspora</taxon>
    </lineage>
</organism>
<keyword evidence="2" id="KW-1185">Reference proteome</keyword>
<proteinExistence type="predicted"/>
<dbReference type="EMBL" id="CAJVPW010078688">
    <property type="protein sequence ID" value="CAG8799823.1"/>
    <property type="molecule type" value="Genomic_DNA"/>
</dbReference>
<evidence type="ECO:0000313" key="2">
    <source>
        <dbReference type="Proteomes" id="UP000789366"/>
    </source>
</evidence>
<name>A0ACA9RMS5_9GLOM</name>
<feature type="non-terminal residue" evidence="1">
    <location>
        <position position="61"/>
    </location>
</feature>
<reference evidence="1" key="1">
    <citation type="submission" date="2021-06" db="EMBL/GenBank/DDBJ databases">
        <authorList>
            <person name="Kallberg Y."/>
            <person name="Tangrot J."/>
            <person name="Rosling A."/>
        </authorList>
    </citation>
    <scope>NUCLEOTIDE SEQUENCE</scope>
    <source>
        <strain evidence="1">28 12/20/2015</strain>
    </source>
</reference>
<evidence type="ECO:0000313" key="1">
    <source>
        <dbReference type="EMBL" id="CAG8799823.1"/>
    </source>
</evidence>
<accession>A0ACA9RMS5</accession>
<feature type="non-terminal residue" evidence="1">
    <location>
        <position position="1"/>
    </location>
</feature>
<gene>
    <name evidence="1" type="ORF">SPELUC_LOCUS17967</name>
</gene>